<dbReference type="Gene3D" id="1.20.1290.10">
    <property type="entry name" value="AhpD-like"/>
    <property type="match status" value="1"/>
</dbReference>
<organism evidence="1 2">
    <name type="scientific">Septoria linicola</name>
    <dbReference type="NCBI Taxonomy" id="215465"/>
    <lineage>
        <taxon>Eukaryota</taxon>
        <taxon>Fungi</taxon>
        <taxon>Dikarya</taxon>
        <taxon>Ascomycota</taxon>
        <taxon>Pezizomycotina</taxon>
        <taxon>Dothideomycetes</taxon>
        <taxon>Dothideomycetidae</taxon>
        <taxon>Mycosphaerellales</taxon>
        <taxon>Mycosphaerellaceae</taxon>
        <taxon>Septoria</taxon>
    </lineage>
</organism>
<dbReference type="AlphaFoldDB" id="A0A9Q9EFU0"/>
<keyword evidence="2" id="KW-1185">Reference proteome</keyword>
<accession>A0A9Q9EFU0</accession>
<protein>
    <recommendedName>
        <fullName evidence="3">Carboxymuconolactone decarboxylase-like domain-containing protein</fullName>
    </recommendedName>
</protein>
<dbReference type="PANTHER" id="PTHR34846">
    <property type="entry name" value="4-CARBOXYMUCONOLACTONE DECARBOXYLASE FAMILY PROTEIN (AFU_ORTHOLOGUE AFUA_6G11590)"/>
    <property type="match status" value="1"/>
</dbReference>
<dbReference type="InterPro" id="IPR029032">
    <property type="entry name" value="AhpD-like"/>
</dbReference>
<name>A0A9Q9EFU0_9PEZI</name>
<dbReference type="EMBL" id="CP099419">
    <property type="protein sequence ID" value="USW50131.1"/>
    <property type="molecule type" value="Genomic_DNA"/>
</dbReference>
<dbReference type="PANTHER" id="PTHR34846:SF11">
    <property type="entry name" value="4-CARBOXYMUCONOLACTONE DECARBOXYLASE FAMILY PROTEIN (AFU_ORTHOLOGUE AFUA_6G11590)"/>
    <property type="match status" value="1"/>
</dbReference>
<evidence type="ECO:0000313" key="1">
    <source>
        <dbReference type="EMBL" id="USW50131.1"/>
    </source>
</evidence>
<evidence type="ECO:0008006" key="3">
    <source>
        <dbReference type="Google" id="ProtNLM"/>
    </source>
</evidence>
<sequence>MSRFPPVPHDQQPDDTKPYSQYFEDGIEELFGPSGQLMKYRDENNAIIGPWPIIIASKQVGRQLMSIFEHLPSLGKIPEDVKEIAILTVGARFEADYERYAHKPHGMKRAGLTQEQVDLLAVGKRPAGLSEAANLAYDATHHLAYIPGPLPQHLFDACERSFGRDGTLLLVHYTALYCYMCVLMNAADVPLPKGEKL</sequence>
<reference evidence="1" key="1">
    <citation type="submission" date="2022-06" db="EMBL/GenBank/DDBJ databases">
        <title>Complete genome sequences of two strains of the flax pathogen Septoria linicola.</title>
        <authorList>
            <person name="Lapalu N."/>
            <person name="Simon A."/>
            <person name="Demenou B."/>
            <person name="Paumier D."/>
            <person name="Guillot M.-P."/>
            <person name="Gout L."/>
            <person name="Valade R."/>
        </authorList>
    </citation>
    <scope>NUCLEOTIDE SEQUENCE</scope>
    <source>
        <strain evidence="1">SE15195</strain>
    </source>
</reference>
<proteinExistence type="predicted"/>
<evidence type="ECO:0000313" key="2">
    <source>
        <dbReference type="Proteomes" id="UP001056384"/>
    </source>
</evidence>
<dbReference type="SUPFAM" id="SSF69118">
    <property type="entry name" value="AhpD-like"/>
    <property type="match status" value="1"/>
</dbReference>
<gene>
    <name evidence="1" type="ORF">Slin15195_G034500</name>
</gene>
<dbReference type="Proteomes" id="UP001056384">
    <property type="component" value="Chromosome 2"/>
</dbReference>